<protein>
    <recommendedName>
        <fullName evidence="1">Integrase catalytic domain-containing protein</fullName>
    </recommendedName>
</protein>
<evidence type="ECO:0000259" key="1">
    <source>
        <dbReference type="PROSITE" id="PS50994"/>
    </source>
</evidence>
<dbReference type="InterPro" id="IPR036397">
    <property type="entry name" value="RNaseH_sf"/>
</dbReference>
<dbReference type="Pfam" id="PF00665">
    <property type="entry name" value="rve"/>
    <property type="match status" value="1"/>
</dbReference>
<dbReference type="InterPro" id="IPR050951">
    <property type="entry name" value="Retrovirus_Pol_polyprotein"/>
</dbReference>
<evidence type="ECO:0000313" key="2">
    <source>
        <dbReference type="EMBL" id="KAJ8885531.1"/>
    </source>
</evidence>
<dbReference type="Proteomes" id="UP001159363">
    <property type="component" value="Chromosome X"/>
</dbReference>
<sequence length="190" mass="21685">MSAVKSTAYEASYTDTIARATIGYVIYEYFSRYLELVHMDCLTIDTVIKWLQNIITRHGIPETVHSDGGKQFMSSKFQQFARDYGFSHITSSSKFPQSNGAAESAVALAKIILIKSQHPNLGLLAYRATPLESEFSPAELLFDRKLRTTLPVVQTILQPCWEHGMLQSIRECDSYLKTRSKLLYDRRHRV</sequence>
<keyword evidence="3" id="KW-1185">Reference proteome</keyword>
<organism evidence="2 3">
    <name type="scientific">Dryococelus australis</name>
    <dbReference type="NCBI Taxonomy" id="614101"/>
    <lineage>
        <taxon>Eukaryota</taxon>
        <taxon>Metazoa</taxon>
        <taxon>Ecdysozoa</taxon>
        <taxon>Arthropoda</taxon>
        <taxon>Hexapoda</taxon>
        <taxon>Insecta</taxon>
        <taxon>Pterygota</taxon>
        <taxon>Neoptera</taxon>
        <taxon>Polyneoptera</taxon>
        <taxon>Phasmatodea</taxon>
        <taxon>Verophasmatodea</taxon>
        <taxon>Anareolatae</taxon>
        <taxon>Phasmatidae</taxon>
        <taxon>Eurycanthinae</taxon>
        <taxon>Dryococelus</taxon>
    </lineage>
</organism>
<dbReference type="InterPro" id="IPR001584">
    <property type="entry name" value="Integrase_cat-core"/>
</dbReference>
<evidence type="ECO:0000313" key="3">
    <source>
        <dbReference type="Proteomes" id="UP001159363"/>
    </source>
</evidence>
<reference evidence="2 3" key="1">
    <citation type="submission" date="2023-02" db="EMBL/GenBank/DDBJ databases">
        <title>LHISI_Scaffold_Assembly.</title>
        <authorList>
            <person name="Stuart O.P."/>
            <person name="Cleave R."/>
            <person name="Magrath M.J.L."/>
            <person name="Mikheyev A.S."/>
        </authorList>
    </citation>
    <scope>NUCLEOTIDE SEQUENCE [LARGE SCALE GENOMIC DNA]</scope>
    <source>
        <strain evidence="2">Daus_M_001</strain>
        <tissue evidence="2">Leg muscle</tissue>
    </source>
</reference>
<dbReference type="SUPFAM" id="SSF53098">
    <property type="entry name" value="Ribonuclease H-like"/>
    <property type="match status" value="1"/>
</dbReference>
<accession>A0ABQ9HN61</accession>
<gene>
    <name evidence="2" type="ORF">PR048_011729</name>
</gene>
<name>A0ABQ9HN61_9NEOP</name>
<dbReference type="PANTHER" id="PTHR37984">
    <property type="entry name" value="PROTEIN CBG26694"/>
    <property type="match status" value="1"/>
</dbReference>
<proteinExistence type="predicted"/>
<dbReference type="InterPro" id="IPR012337">
    <property type="entry name" value="RNaseH-like_sf"/>
</dbReference>
<feature type="domain" description="Integrase catalytic" evidence="1">
    <location>
        <begin position="1"/>
        <end position="110"/>
    </location>
</feature>
<dbReference type="PROSITE" id="PS50994">
    <property type="entry name" value="INTEGRASE"/>
    <property type="match status" value="1"/>
</dbReference>
<dbReference type="Gene3D" id="3.30.420.10">
    <property type="entry name" value="Ribonuclease H-like superfamily/Ribonuclease H"/>
    <property type="match status" value="1"/>
</dbReference>
<dbReference type="PANTHER" id="PTHR37984:SF9">
    <property type="entry name" value="INTEGRASE CATALYTIC DOMAIN-CONTAINING PROTEIN"/>
    <property type="match status" value="1"/>
</dbReference>
<dbReference type="EMBL" id="JARBHB010000004">
    <property type="protein sequence ID" value="KAJ8885531.1"/>
    <property type="molecule type" value="Genomic_DNA"/>
</dbReference>
<comment type="caution">
    <text evidence="2">The sequence shown here is derived from an EMBL/GenBank/DDBJ whole genome shotgun (WGS) entry which is preliminary data.</text>
</comment>